<dbReference type="Proteomes" id="UP001060504">
    <property type="component" value="Unassembled WGS sequence"/>
</dbReference>
<evidence type="ECO:0000313" key="4">
    <source>
        <dbReference type="Proteomes" id="UP001060504"/>
    </source>
</evidence>
<reference evidence="3 4" key="1">
    <citation type="submission" date="2021-08" db="EMBL/GenBank/DDBJ databases">
        <title>Draft genome sequence of Mycolicibacterium sp. NGTWS1702 strain.</title>
        <authorList>
            <person name="Matsumoto M."/>
            <person name="Tang B.C.C."/>
            <person name="Machida Y."/>
            <person name="Matoyama H."/>
            <person name="Kishihara T."/>
            <person name="Sato S."/>
            <person name="Kondo I."/>
            <person name="Sano M."/>
            <person name="Kato G."/>
        </authorList>
    </citation>
    <scope>NUCLEOTIDE SEQUENCE [LARGE SCALE GENOMIC DNA]</scope>
    <source>
        <strain evidence="3 4">NGTWSNA01</strain>
    </source>
</reference>
<feature type="region of interest" description="Disordered" evidence="1">
    <location>
        <begin position="22"/>
        <end position="77"/>
    </location>
</feature>
<feature type="compositionally biased region" description="Low complexity" evidence="1">
    <location>
        <begin position="22"/>
        <end position="62"/>
    </location>
</feature>
<gene>
    <name evidence="3" type="ORF">NGTWS1702_18750</name>
</gene>
<sequence length="174" mass="17809">MRSNTYVLATAAMAIGLIAAGCGSSSDSNTTTETKTVTVSPTETATTGATTRSEQPTPTTTSNAGTDLQSLIPTPADTLETDGPDSIWENGVHMHFQVDGAPVATMDAYQTDLEAKGWSVTVRNSGGGGRGGGATFTGTNNDAYGVFTGGGHGTRTHIEACVWPTEPSNTDCDD</sequence>
<keyword evidence="2" id="KW-0732">Signal</keyword>
<feature type="chain" id="PRO_5046652919" evidence="2">
    <location>
        <begin position="20"/>
        <end position="174"/>
    </location>
</feature>
<evidence type="ECO:0000313" key="3">
    <source>
        <dbReference type="EMBL" id="GJF15420.1"/>
    </source>
</evidence>
<name>A0ABQ4V9K1_9MYCO</name>
<accession>A0ABQ4V9K1</accession>
<evidence type="ECO:0000256" key="1">
    <source>
        <dbReference type="SAM" id="MobiDB-lite"/>
    </source>
</evidence>
<protein>
    <submittedName>
        <fullName evidence="3">Uncharacterized protein</fullName>
    </submittedName>
</protein>
<organism evidence="3 4">
    <name type="scientific">Mycolicibacterium cyprinidarum</name>
    <dbReference type="NCBI Taxonomy" id="2860311"/>
    <lineage>
        <taxon>Bacteria</taxon>
        <taxon>Bacillati</taxon>
        <taxon>Actinomycetota</taxon>
        <taxon>Actinomycetes</taxon>
        <taxon>Mycobacteriales</taxon>
        <taxon>Mycobacteriaceae</taxon>
        <taxon>Mycolicibacterium</taxon>
    </lineage>
</organism>
<dbReference type="PROSITE" id="PS51257">
    <property type="entry name" value="PROKAR_LIPOPROTEIN"/>
    <property type="match status" value="1"/>
</dbReference>
<comment type="caution">
    <text evidence="3">The sequence shown here is derived from an EMBL/GenBank/DDBJ whole genome shotgun (WGS) entry which is preliminary data.</text>
</comment>
<dbReference type="EMBL" id="BPRH01001970">
    <property type="protein sequence ID" value="GJF15420.1"/>
    <property type="molecule type" value="Genomic_DNA"/>
</dbReference>
<feature type="signal peptide" evidence="2">
    <location>
        <begin position="1"/>
        <end position="19"/>
    </location>
</feature>
<keyword evidence="4" id="KW-1185">Reference proteome</keyword>
<evidence type="ECO:0000256" key="2">
    <source>
        <dbReference type="SAM" id="SignalP"/>
    </source>
</evidence>
<feature type="compositionally biased region" description="Polar residues" evidence="1">
    <location>
        <begin position="63"/>
        <end position="72"/>
    </location>
</feature>
<proteinExistence type="predicted"/>